<dbReference type="HOGENOM" id="CLU_1645352_0_0_1"/>
<proteinExistence type="predicted"/>
<dbReference type="EMBL" id="JH816359">
    <property type="protein sequence ID" value="EKC30908.1"/>
    <property type="molecule type" value="Genomic_DNA"/>
</dbReference>
<organism evidence="1">
    <name type="scientific">Magallana gigas</name>
    <name type="common">Pacific oyster</name>
    <name type="synonym">Crassostrea gigas</name>
    <dbReference type="NCBI Taxonomy" id="29159"/>
    <lineage>
        <taxon>Eukaryota</taxon>
        <taxon>Metazoa</taxon>
        <taxon>Spiralia</taxon>
        <taxon>Lophotrochozoa</taxon>
        <taxon>Mollusca</taxon>
        <taxon>Bivalvia</taxon>
        <taxon>Autobranchia</taxon>
        <taxon>Pteriomorphia</taxon>
        <taxon>Ostreida</taxon>
        <taxon>Ostreoidea</taxon>
        <taxon>Ostreidae</taxon>
        <taxon>Magallana</taxon>
    </lineage>
</organism>
<evidence type="ECO:0000313" key="1">
    <source>
        <dbReference type="EMBL" id="EKC30908.1"/>
    </source>
</evidence>
<gene>
    <name evidence="1" type="ORF">CGI_10022477</name>
</gene>
<dbReference type="InParanoid" id="K1QAD1"/>
<dbReference type="AlphaFoldDB" id="K1QAD1"/>
<name>K1QAD1_MAGGI</name>
<reference evidence="1" key="1">
    <citation type="journal article" date="2012" name="Nature">
        <title>The oyster genome reveals stress adaptation and complexity of shell formation.</title>
        <authorList>
            <person name="Zhang G."/>
            <person name="Fang X."/>
            <person name="Guo X."/>
            <person name="Li L."/>
            <person name="Luo R."/>
            <person name="Xu F."/>
            <person name="Yang P."/>
            <person name="Zhang L."/>
            <person name="Wang X."/>
            <person name="Qi H."/>
            <person name="Xiong Z."/>
            <person name="Que H."/>
            <person name="Xie Y."/>
            <person name="Holland P.W."/>
            <person name="Paps J."/>
            <person name="Zhu Y."/>
            <person name="Wu F."/>
            <person name="Chen Y."/>
            <person name="Wang J."/>
            <person name="Peng C."/>
            <person name="Meng J."/>
            <person name="Yang L."/>
            <person name="Liu J."/>
            <person name="Wen B."/>
            <person name="Zhang N."/>
            <person name="Huang Z."/>
            <person name="Zhu Q."/>
            <person name="Feng Y."/>
            <person name="Mount A."/>
            <person name="Hedgecock D."/>
            <person name="Xu Z."/>
            <person name="Liu Y."/>
            <person name="Domazet-Loso T."/>
            <person name="Du Y."/>
            <person name="Sun X."/>
            <person name="Zhang S."/>
            <person name="Liu B."/>
            <person name="Cheng P."/>
            <person name="Jiang X."/>
            <person name="Li J."/>
            <person name="Fan D."/>
            <person name="Wang W."/>
            <person name="Fu W."/>
            <person name="Wang T."/>
            <person name="Wang B."/>
            <person name="Zhang J."/>
            <person name="Peng Z."/>
            <person name="Li Y."/>
            <person name="Li N."/>
            <person name="Wang J."/>
            <person name="Chen M."/>
            <person name="He Y."/>
            <person name="Tan F."/>
            <person name="Song X."/>
            <person name="Zheng Q."/>
            <person name="Huang R."/>
            <person name="Yang H."/>
            <person name="Du X."/>
            <person name="Chen L."/>
            <person name="Yang M."/>
            <person name="Gaffney P.M."/>
            <person name="Wang S."/>
            <person name="Luo L."/>
            <person name="She Z."/>
            <person name="Ming Y."/>
            <person name="Huang W."/>
            <person name="Zhang S."/>
            <person name="Huang B."/>
            <person name="Zhang Y."/>
            <person name="Qu T."/>
            <person name="Ni P."/>
            <person name="Miao G."/>
            <person name="Wang J."/>
            <person name="Wang Q."/>
            <person name="Steinberg C.E."/>
            <person name="Wang H."/>
            <person name="Li N."/>
            <person name="Qian L."/>
            <person name="Zhang G."/>
            <person name="Li Y."/>
            <person name="Yang H."/>
            <person name="Liu X."/>
            <person name="Wang J."/>
            <person name="Yin Y."/>
            <person name="Wang J."/>
        </authorList>
    </citation>
    <scope>NUCLEOTIDE SEQUENCE [LARGE SCALE GENOMIC DNA]</scope>
    <source>
        <strain evidence="1">05x7-T-G4-1.051#20</strain>
    </source>
</reference>
<sequence length="161" mass="18038">MLFEAVGNDEKCIVDKTKPASEEGNYMDCTDETLVAQGKTDCCAQDGSVGCCKPGERWGKMIAIGVGISVTFIVLALLYIYLFWCKRGTVPFLDRLFDRAKAKYYAAEDAMPCCASRTEQRKQAAEIMAKSKDQPALSLPEDVHDETSKDRWWDGQFIKNE</sequence>
<protein>
    <submittedName>
        <fullName evidence="1">Uncharacterized protein</fullName>
    </submittedName>
</protein>
<accession>K1QAD1</accession>